<sequence>MARMGRSPSWVQIGVYSAVLHYLKAVEAAGTLDRDTVAKKLRAMPVDDAYVSSGTVRSDGRMLHEMLLTQVRSPDEMKGAAKERFDVFKVIGRIPAEEAARPLDGSCPSAK</sequence>
<evidence type="ECO:0000313" key="5">
    <source>
        <dbReference type="Proteomes" id="UP001055286"/>
    </source>
</evidence>
<name>A0AA37HH36_9HYPH</name>
<dbReference type="InterPro" id="IPR028081">
    <property type="entry name" value="Leu-bd"/>
</dbReference>
<comment type="caution">
    <text evidence="4">The sequence shown here is derived from an EMBL/GenBank/DDBJ whole genome shotgun (WGS) entry which is preliminary data.</text>
</comment>
<evidence type="ECO:0000259" key="3">
    <source>
        <dbReference type="Pfam" id="PF13458"/>
    </source>
</evidence>
<gene>
    <name evidence="4" type="ORF">MPEAHAMD_5624</name>
</gene>
<organism evidence="4 5">
    <name type="scientific">Methylobacterium frigidaeris</name>
    <dbReference type="NCBI Taxonomy" id="2038277"/>
    <lineage>
        <taxon>Bacteria</taxon>
        <taxon>Pseudomonadati</taxon>
        <taxon>Pseudomonadota</taxon>
        <taxon>Alphaproteobacteria</taxon>
        <taxon>Hyphomicrobiales</taxon>
        <taxon>Methylobacteriaceae</taxon>
        <taxon>Methylobacterium</taxon>
    </lineage>
</organism>
<dbReference type="InterPro" id="IPR028082">
    <property type="entry name" value="Peripla_BP_I"/>
</dbReference>
<protein>
    <recommendedName>
        <fullName evidence="3">Leucine-binding protein domain-containing protein</fullName>
    </recommendedName>
</protein>
<comment type="similarity">
    <text evidence="1">Belongs to the leucine-binding protein family.</text>
</comment>
<reference evidence="4" key="2">
    <citation type="submission" date="2021-08" db="EMBL/GenBank/DDBJ databases">
        <authorList>
            <person name="Tani A."/>
            <person name="Ola A."/>
            <person name="Ogura Y."/>
            <person name="Katsura K."/>
            <person name="Hayashi T."/>
        </authorList>
    </citation>
    <scope>NUCLEOTIDE SEQUENCE</scope>
    <source>
        <strain evidence="4">JCM 32048</strain>
    </source>
</reference>
<evidence type="ECO:0000256" key="2">
    <source>
        <dbReference type="ARBA" id="ARBA00022729"/>
    </source>
</evidence>
<proteinExistence type="inferred from homology"/>
<dbReference type="EMBL" id="BPQJ01000040">
    <property type="protein sequence ID" value="GJD65434.1"/>
    <property type="molecule type" value="Genomic_DNA"/>
</dbReference>
<accession>A0AA37HH36</accession>
<dbReference type="Gene3D" id="3.40.50.2300">
    <property type="match status" value="1"/>
</dbReference>
<dbReference type="Pfam" id="PF13458">
    <property type="entry name" value="Peripla_BP_6"/>
    <property type="match status" value="1"/>
</dbReference>
<feature type="domain" description="Leucine-binding protein" evidence="3">
    <location>
        <begin position="2"/>
        <end position="72"/>
    </location>
</feature>
<dbReference type="Proteomes" id="UP001055286">
    <property type="component" value="Unassembled WGS sequence"/>
</dbReference>
<evidence type="ECO:0000256" key="1">
    <source>
        <dbReference type="ARBA" id="ARBA00010062"/>
    </source>
</evidence>
<keyword evidence="5" id="KW-1185">Reference proteome</keyword>
<keyword evidence="2" id="KW-0732">Signal</keyword>
<evidence type="ECO:0000313" key="4">
    <source>
        <dbReference type="EMBL" id="GJD65434.1"/>
    </source>
</evidence>
<reference evidence="4" key="1">
    <citation type="journal article" date="2016" name="Front. Microbiol.">
        <title>Genome Sequence of the Piezophilic, Mesophilic Sulfate-Reducing Bacterium Desulfovibrio indicus J2T.</title>
        <authorList>
            <person name="Cao J."/>
            <person name="Maignien L."/>
            <person name="Shao Z."/>
            <person name="Alain K."/>
            <person name="Jebbar M."/>
        </authorList>
    </citation>
    <scope>NUCLEOTIDE SEQUENCE</scope>
    <source>
        <strain evidence="4">JCM 32048</strain>
    </source>
</reference>
<dbReference type="SUPFAM" id="SSF53822">
    <property type="entry name" value="Periplasmic binding protein-like I"/>
    <property type="match status" value="1"/>
</dbReference>
<dbReference type="AlphaFoldDB" id="A0AA37HH36"/>